<proteinExistence type="predicted"/>
<evidence type="ECO:0000313" key="1">
    <source>
        <dbReference type="EMBL" id="TCZ76533.1"/>
    </source>
</evidence>
<dbReference type="EMBL" id="SKFG01000012">
    <property type="protein sequence ID" value="TCZ76533.1"/>
    <property type="molecule type" value="Genomic_DNA"/>
</dbReference>
<dbReference type="AlphaFoldDB" id="A0A4R4EBM6"/>
<dbReference type="OrthoDB" id="9969452at2"/>
<reference evidence="1 2" key="1">
    <citation type="submission" date="2019-03" db="EMBL/GenBank/DDBJ databases">
        <authorList>
            <person name="Kim M.K.M."/>
        </authorList>
    </citation>
    <scope>NUCLEOTIDE SEQUENCE [LARGE SCALE GENOMIC DNA]</scope>
    <source>
        <strain evidence="1 2">18JY21-1</strain>
    </source>
</reference>
<protein>
    <submittedName>
        <fullName evidence="1">Uncharacterized protein</fullName>
    </submittedName>
</protein>
<sequence length="168" mass="19355">MKHKVIYSILLLLLLCSGIFHYLQYTDAKAVDKDTTAPSEAAYKDREIGMRNMILQYVDETGAILDEVKPALPILNYTTNGEKEILSQVDTKLLKDNQILLSLKPLGKGEENSFIIEAMIYEKPNKQYISDINNEWPRQIGKNYIVYGQFIMNQKDGKWVVSKFIDKF</sequence>
<evidence type="ECO:0000313" key="2">
    <source>
        <dbReference type="Proteomes" id="UP000295418"/>
    </source>
</evidence>
<organism evidence="1 2">
    <name type="scientific">Paenibacillus albiflavus</name>
    <dbReference type="NCBI Taxonomy" id="2545760"/>
    <lineage>
        <taxon>Bacteria</taxon>
        <taxon>Bacillati</taxon>
        <taxon>Bacillota</taxon>
        <taxon>Bacilli</taxon>
        <taxon>Bacillales</taxon>
        <taxon>Paenibacillaceae</taxon>
        <taxon>Paenibacillus</taxon>
    </lineage>
</organism>
<dbReference type="Proteomes" id="UP000295418">
    <property type="component" value="Unassembled WGS sequence"/>
</dbReference>
<name>A0A4R4EBM6_9BACL</name>
<gene>
    <name evidence="1" type="ORF">E0485_13090</name>
</gene>
<dbReference type="RefSeq" id="WP_132418506.1">
    <property type="nucleotide sequence ID" value="NZ_SKFG01000012.1"/>
</dbReference>
<accession>A0A4R4EBM6</accession>
<keyword evidence="2" id="KW-1185">Reference proteome</keyword>
<comment type="caution">
    <text evidence="1">The sequence shown here is derived from an EMBL/GenBank/DDBJ whole genome shotgun (WGS) entry which is preliminary data.</text>
</comment>